<gene>
    <name evidence="5" type="ORF">BVU17_06315</name>
</gene>
<keyword evidence="2" id="KW-0175">Coiled coil</keyword>
<dbReference type="NCBIfam" id="TIGR00641">
    <property type="entry name" value="acid_CoA_mut_N"/>
    <property type="match status" value="1"/>
</dbReference>
<proteinExistence type="predicted"/>
<feature type="coiled-coil region" evidence="2">
    <location>
        <begin position="475"/>
        <end position="502"/>
    </location>
</feature>
<dbReference type="Pfam" id="PF01642">
    <property type="entry name" value="MM_CoA_mutase"/>
    <property type="match status" value="1"/>
</dbReference>
<dbReference type="GO" id="GO:0004494">
    <property type="term" value="F:methylmalonyl-CoA mutase activity"/>
    <property type="evidence" value="ECO:0007669"/>
    <property type="project" value="InterPro"/>
</dbReference>
<dbReference type="AlphaFoldDB" id="A0A2H4ZXJ6"/>
<feature type="domain" description="Methylmalonyl-CoA mutase alpha/beta chain catalytic" evidence="4">
    <location>
        <begin position="40"/>
        <end position="553"/>
    </location>
</feature>
<evidence type="ECO:0000256" key="2">
    <source>
        <dbReference type="SAM" id="Coils"/>
    </source>
</evidence>
<feature type="compositionally biased region" description="Basic and acidic residues" evidence="3">
    <location>
        <begin position="28"/>
        <end position="43"/>
    </location>
</feature>
<dbReference type="PANTHER" id="PTHR48101">
    <property type="entry name" value="METHYLMALONYL-COA MUTASE, MITOCHONDRIAL-RELATED"/>
    <property type="match status" value="1"/>
</dbReference>
<evidence type="ECO:0000259" key="4">
    <source>
        <dbReference type="Pfam" id="PF01642"/>
    </source>
</evidence>
<dbReference type="PANTHER" id="PTHR48101:SF1">
    <property type="entry name" value="METHYLMALONYL-COA MUTASE, LARGE SUBUNIT"/>
    <property type="match status" value="1"/>
</dbReference>
<name>A0A2H4ZXJ6_9EURY</name>
<evidence type="ECO:0000256" key="3">
    <source>
        <dbReference type="SAM" id="MobiDB-lite"/>
    </source>
</evidence>
<dbReference type="KEGG" id="hta:BVU17_06315"/>
<keyword evidence="1" id="KW-0413">Isomerase</keyword>
<dbReference type="InterPro" id="IPR006098">
    <property type="entry name" value="MMCoA_mutase_a_cat"/>
</dbReference>
<protein>
    <submittedName>
        <fullName evidence="5">Methylmalonyl-CoA mutase</fullName>
    </submittedName>
</protein>
<dbReference type="Proteomes" id="UP000242917">
    <property type="component" value="Chromosome I"/>
</dbReference>
<dbReference type="CDD" id="cd03680">
    <property type="entry name" value="MM_CoA_mutase_ICM_like"/>
    <property type="match status" value="1"/>
</dbReference>
<organism evidence="5 6">
    <name type="scientific">Haloarcula taiwanensis</name>
    <dbReference type="NCBI Taxonomy" id="1932004"/>
    <lineage>
        <taxon>Archaea</taxon>
        <taxon>Methanobacteriati</taxon>
        <taxon>Methanobacteriota</taxon>
        <taxon>Stenosarchaea group</taxon>
        <taxon>Halobacteria</taxon>
        <taxon>Halobacteriales</taxon>
        <taxon>Haloarculaceae</taxon>
        <taxon>Haloarcula</taxon>
    </lineage>
</organism>
<sequence length="560" mass="62683">MFDPDELAEIRESKAQWEEDDVQPTVDRFGERKETFTTDTEGHEVDRLYTPEDISDVDYEEDIGFPGQEPYTRGVYPTGYRGRLWTMRQYAGMGTATETNERFNYLLDQGQTGLSMAFDLPTQMGYDSDHAMAAGEVGKTGVAIDSLDDMETVFDGIPLDEVSTSMTINAPASVLLAMYIAVGDKQGVDREELRGTIQNDVLKEYIARNTFIYPPEPSMRLITDIFEFCAAETPKFNTISISGYHIREAGSTAAQEIAFTLGDGIEYVEAAIDAGLDVDEFAPQLSFFFASYNNIFEEVAKFRAARRLWARIMDERFDAQNPKSKQLKFHTQTAGSTLTAQQIENNVVRVSYQALAAVLGGTQSLHTNGKDEAIGLPTEESVRTALRTQQILAHESGAADTIDPLAGSYYVESLTDELEAEARELIEEVDERGGMRRSIEEQWVQRQIQDVAFERQREQEEGERIIVGVNEYQVEEEGEQDIEEVDEAVEQAQQDNVATVREERDEEAVEAKLDALRAAAEGDENVMPYIIDAVKAYATTGEVCDVFRDVFGEYQPGSSM</sequence>
<dbReference type="GO" id="GO:0031419">
    <property type="term" value="F:cobalamin binding"/>
    <property type="evidence" value="ECO:0007669"/>
    <property type="project" value="InterPro"/>
</dbReference>
<feature type="region of interest" description="Disordered" evidence="3">
    <location>
        <begin position="1"/>
        <end position="43"/>
    </location>
</feature>
<evidence type="ECO:0000256" key="1">
    <source>
        <dbReference type="ARBA" id="ARBA00023235"/>
    </source>
</evidence>
<dbReference type="OrthoDB" id="38408at2157"/>
<reference evidence="5 6" key="1">
    <citation type="submission" date="2017-01" db="EMBL/GenBank/DDBJ databases">
        <title>A Red Light-Sensitive Sensory Rhodopsin I From Haloarcula taiwanensis, A New Haloarchaeon Isolated From Taiwan.</title>
        <authorList>
            <person name="Yang C.-S."/>
            <person name="Han Y.-A."/>
            <person name="Chen P.-C."/>
            <person name="Ng W.V."/>
            <person name="Chen T.-W."/>
        </authorList>
    </citation>
    <scope>NUCLEOTIDE SEQUENCE [LARGE SCALE GENOMIC DNA]</scope>
    <source>
        <strain evidence="5 6">Taiwanensis</strain>
    </source>
</reference>
<keyword evidence="6" id="KW-1185">Reference proteome</keyword>
<dbReference type="InterPro" id="IPR006099">
    <property type="entry name" value="MeMalonylCoA_mutase_a/b_cat"/>
</dbReference>
<evidence type="ECO:0000313" key="5">
    <source>
        <dbReference type="EMBL" id="AUG47157.1"/>
    </source>
</evidence>
<dbReference type="Gene3D" id="3.20.20.240">
    <property type="entry name" value="Methylmalonyl-CoA mutase"/>
    <property type="match status" value="1"/>
</dbReference>
<dbReference type="EMBL" id="CP019154">
    <property type="protein sequence ID" value="AUG47157.1"/>
    <property type="molecule type" value="Genomic_DNA"/>
</dbReference>
<accession>A0A2H4ZXJ6</accession>
<dbReference type="InterPro" id="IPR016176">
    <property type="entry name" value="Cbl-dep_enz_cat"/>
</dbReference>
<feature type="compositionally biased region" description="Basic and acidic residues" evidence="3">
    <location>
        <begin position="8"/>
        <end position="17"/>
    </location>
</feature>
<evidence type="ECO:0000313" key="6">
    <source>
        <dbReference type="Proteomes" id="UP000242917"/>
    </source>
</evidence>
<dbReference type="SUPFAM" id="SSF51703">
    <property type="entry name" value="Cobalamin (vitamin B12)-dependent enzymes"/>
    <property type="match status" value="1"/>
</dbReference>